<dbReference type="EMBL" id="VSSQ01055811">
    <property type="protein sequence ID" value="MPN09678.1"/>
    <property type="molecule type" value="Genomic_DNA"/>
</dbReference>
<accession>A0A645F5Q0</accession>
<name>A0A645F5Q0_9ZZZZ</name>
<protein>
    <submittedName>
        <fullName evidence="1">Uncharacterized protein</fullName>
    </submittedName>
</protein>
<dbReference type="InterPro" id="IPR026444">
    <property type="entry name" value="Secre_tail"/>
</dbReference>
<evidence type="ECO:0000313" key="1">
    <source>
        <dbReference type="EMBL" id="MPN09678.1"/>
    </source>
</evidence>
<sequence>MLEIVDCTGRTQMVTSTINKNSIEVGNLEAGIYTLRVTCKNKTDIHRFVKK</sequence>
<gene>
    <name evidence="1" type="ORF">SDC9_156969</name>
</gene>
<proteinExistence type="predicted"/>
<comment type="caution">
    <text evidence="1">The sequence shown here is derived from an EMBL/GenBank/DDBJ whole genome shotgun (WGS) entry which is preliminary data.</text>
</comment>
<dbReference type="AlphaFoldDB" id="A0A645F5Q0"/>
<dbReference type="NCBIfam" id="TIGR04183">
    <property type="entry name" value="Por_Secre_tail"/>
    <property type="match status" value="1"/>
</dbReference>
<reference evidence="1" key="1">
    <citation type="submission" date="2019-08" db="EMBL/GenBank/DDBJ databases">
        <authorList>
            <person name="Kucharzyk K."/>
            <person name="Murdoch R.W."/>
            <person name="Higgins S."/>
            <person name="Loffler F."/>
        </authorList>
    </citation>
    <scope>NUCLEOTIDE SEQUENCE</scope>
</reference>
<organism evidence="1">
    <name type="scientific">bioreactor metagenome</name>
    <dbReference type="NCBI Taxonomy" id="1076179"/>
    <lineage>
        <taxon>unclassified sequences</taxon>
        <taxon>metagenomes</taxon>
        <taxon>ecological metagenomes</taxon>
    </lineage>
</organism>